<feature type="transmembrane region" description="Helical" evidence="1">
    <location>
        <begin position="325"/>
        <end position="347"/>
    </location>
</feature>
<dbReference type="STRING" id="228230.RMCC_6168"/>
<sequence>MTTTDDTGTSSPAPGMVECPVCRVDVPAGKYCGLCGVPLAEHQAGDGPHWLRAKTFSAAPGQHLLTPSVTSSLFPHLSPRSRKAFLLGLALLVVALTLATVFRLPAALITVASLGLPLLFLMYLRESDLAEDIPRRTLALTAALGIGLGVVWVLLTGAAVARAYGVPLGAGIAGSRIVRDGIGIPVGAMIIMLIPAVVVRLTRPGSREALDGYAIGALGALTFTGAATLTRLAPQFTTGMVARARPLDGLLVEAGIRGIAVPLTAAAVGGLIGAALWFTRPPSKAGKNRGFVRLTLVSIAVVVVTVYAGLGLIDVARIPQWLQLAVHLTLSLLALLALRIGLHLALLHEAQDDMHADEPLLCNECNHVVPDAPFCAFCGAAMHASSRKSRNSRRVDRPIRLAEDQTTGPIVVGLAPGYSLHAGTFAAPPPRKTSFRWLALTLSISILVVAGGLVGLSGLLEKPSARYVCPPDCGRPPMGQPVNVNPRFVAADGSFSVSYPSPESAYKVTTSDNSVTAVFEASDGGTLRLFSEPANGRSPRDIANALVNKTFPDTKIAYEIPNAMVGYQPGYGLVADCWPQGAMSSYTRMRVVVIAAVKNGVALVAGAVGPYHAFGPDFGSGKPSAVGLEIALDMGKYVNSFSWRGDPPR</sequence>
<feature type="transmembrane region" description="Helical" evidence="1">
    <location>
        <begin position="437"/>
        <end position="460"/>
    </location>
</feature>
<dbReference type="Proteomes" id="UP000069443">
    <property type="component" value="Unassembled WGS sequence"/>
</dbReference>
<reference evidence="3" key="2">
    <citation type="submission" date="2016-02" db="EMBL/GenBank/DDBJ databases">
        <title>Draft genome sequence of five rapidly growing Mycobacterium species.</title>
        <authorList>
            <person name="Katahira K."/>
            <person name="Gotou Y."/>
            <person name="Iida K."/>
            <person name="Ogura Y."/>
            <person name="Hayashi T."/>
        </authorList>
    </citation>
    <scope>NUCLEOTIDE SEQUENCE [LARGE SCALE GENOMIC DNA]</scope>
    <source>
        <strain evidence="3">JCM15298</strain>
    </source>
</reference>
<feature type="transmembrane region" description="Helical" evidence="1">
    <location>
        <begin position="290"/>
        <end position="313"/>
    </location>
</feature>
<reference evidence="3" key="1">
    <citation type="journal article" date="2016" name="Genome Announc.">
        <title>Draft Genome Sequences of Five Rapidly Growing Mycobacterium Species, M. thermoresistibile, M. fortuitum subsp. acetamidolyticum, M. canariasense, M. brisbanense, and M. novocastrense.</title>
        <authorList>
            <person name="Katahira K."/>
            <person name="Ogura Y."/>
            <person name="Gotoh Y."/>
            <person name="Hayashi T."/>
        </authorList>
    </citation>
    <scope>NUCLEOTIDE SEQUENCE [LARGE SCALE GENOMIC DNA]</scope>
    <source>
        <strain evidence="3">JCM15298</strain>
    </source>
</reference>
<evidence type="ECO:0000256" key="1">
    <source>
        <dbReference type="SAM" id="Phobius"/>
    </source>
</evidence>
<dbReference type="EMBL" id="BCSY01000129">
    <property type="protein sequence ID" value="GAS99203.1"/>
    <property type="molecule type" value="Genomic_DNA"/>
</dbReference>
<feature type="transmembrane region" description="Helical" evidence="1">
    <location>
        <begin position="108"/>
        <end position="125"/>
    </location>
</feature>
<keyword evidence="1" id="KW-0472">Membrane</keyword>
<dbReference type="AlphaFoldDB" id="A0A100WJX1"/>
<accession>A0A100WJX1</accession>
<feature type="transmembrane region" description="Helical" evidence="1">
    <location>
        <begin position="213"/>
        <end position="234"/>
    </location>
</feature>
<keyword evidence="1" id="KW-1133">Transmembrane helix</keyword>
<comment type="caution">
    <text evidence="2">The sequence shown here is derived from an EMBL/GenBank/DDBJ whole genome shotgun (WGS) entry which is preliminary data.</text>
</comment>
<evidence type="ECO:0008006" key="4">
    <source>
        <dbReference type="Google" id="ProtNLM"/>
    </source>
</evidence>
<gene>
    <name evidence="2" type="ORF">RMCC_6168</name>
</gene>
<keyword evidence="1" id="KW-0812">Transmembrane</keyword>
<feature type="transmembrane region" description="Helical" evidence="1">
    <location>
        <begin position="137"/>
        <end position="161"/>
    </location>
</feature>
<name>A0A100WJX1_MYCCR</name>
<evidence type="ECO:0000313" key="2">
    <source>
        <dbReference type="EMBL" id="GAS99203.1"/>
    </source>
</evidence>
<organism evidence="2 3">
    <name type="scientific">Mycolicibacterium canariasense</name>
    <name type="common">Mycobacterium canariasense</name>
    <dbReference type="NCBI Taxonomy" id="228230"/>
    <lineage>
        <taxon>Bacteria</taxon>
        <taxon>Bacillati</taxon>
        <taxon>Actinomycetota</taxon>
        <taxon>Actinomycetes</taxon>
        <taxon>Mycobacteriales</taxon>
        <taxon>Mycobacteriaceae</taxon>
        <taxon>Mycolicibacterium</taxon>
    </lineage>
</organism>
<dbReference type="RefSeq" id="WP_062659886.1">
    <property type="nucleotide sequence ID" value="NZ_BCSY01000129.1"/>
</dbReference>
<feature type="transmembrane region" description="Helical" evidence="1">
    <location>
        <begin position="181"/>
        <end position="201"/>
    </location>
</feature>
<feature type="transmembrane region" description="Helical" evidence="1">
    <location>
        <begin position="254"/>
        <end position="278"/>
    </location>
</feature>
<keyword evidence="3" id="KW-1185">Reference proteome</keyword>
<feature type="transmembrane region" description="Helical" evidence="1">
    <location>
        <begin position="84"/>
        <end position="102"/>
    </location>
</feature>
<evidence type="ECO:0000313" key="3">
    <source>
        <dbReference type="Proteomes" id="UP000069443"/>
    </source>
</evidence>
<proteinExistence type="predicted"/>
<protein>
    <recommendedName>
        <fullName evidence="4">Zinc ribbon domain-containing protein</fullName>
    </recommendedName>
</protein>